<comment type="caution">
    <text evidence="3">The sequence shown here is derived from an EMBL/GenBank/DDBJ whole genome shotgun (WGS) entry which is preliminary data.</text>
</comment>
<dbReference type="Proteomes" id="UP000481861">
    <property type="component" value="Unassembled WGS sequence"/>
</dbReference>
<protein>
    <recommendedName>
        <fullName evidence="2">RING-type domain-containing protein</fullName>
    </recommendedName>
</protein>
<dbReference type="GO" id="GO:0008270">
    <property type="term" value="F:zinc ion binding"/>
    <property type="evidence" value="ECO:0007669"/>
    <property type="project" value="UniProtKB-KW"/>
</dbReference>
<evidence type="ECO:0000256" key="1">
    <source>
        <dbReference type="PROSITE-ProRule" id="PRU00175"/>
    </source>
</evidence>
<dbReference type="SUPFAM" id="SSF57850">
    <property type="entry name" value="RING/U-box"/>
    <property type="match status" value="1"/>
</dbReference>
<name>A0A7C8I382_9PLEO</name>
<evidence type="ECO:0000313" key="3">
    <source>
        <dbReference type="EMBL" id="KAF2865793.1"/>
    </source>
</evidence>
<dbReference type="OrthoDB" id="8062037at2759"/>
<reference evidence="3 4" key="1">
    <citation type="submission" date="2020-01" db="EMBL/GenBank/DDBJ databases">
        <authorList>
            <consortium name="DOE Joint Genome Institute"/>
            <person name="Haridas S."/>
            <person name="Albert R."/>
            <person name="Binder M."/>
            <person name="Bloem J."/>
            <person name="Labutti K."/>
            <person name="Salamov A."/>
            <person name="Andreopoulos B."/>
            <person name="Baker S.E."/>
            <person name="Barry K."/>
            <person name="Bills G."/>
            <person name="Bluhm B.H."/>
            <person name="Cannon C."/>
            <person name="Castanera R."/>
            <person name="Culley D.E."/>
            <person name="Daum C."/>
            <person name="Ezra D."/>
            <person name="Gonzalez J.B."/>
            <person name="Henrissat B."/>
            <person name="Kuo A."/>
            <person name="Liang C."/>
            <person name="Lipzen A."/>
            <person name="Lutzoni F."/>
            <person name="Magnuson J."/>
            <person name="Mondo S."/>
            <person name="Nolan M."/>
            <person name="Ohm R."/>
            <person name="Pangilinan J."/>
            <person name="Park H.-J.H."/>
            <person name="Ramirez L."/>
            <person name="Alfaro M."/>
            <person name="Sun H."/>
            <person name="Tritt A."/>
            <person name="Yoshinaga Y."/>
            <person name="Zwiers L.-H.L."/>
            <person name="Turgeon B.G."/>
            <person name="Goodwin S.B."/>
            <person name="Spatafora J.W."/>
            <person name="Crous P.W."/>
            <person name="Grigoriev I.V."/>
        </authorList>
    </citation>
    <scope>NUCLEOTIDE SEQUENCE [LARGE SCALE GENOMIC DNA]</scope>
    <source>
        <strain evidence="3 4">CBS 611.86</strain>
    </source>
</reference>
<keyword evidence="1" id="KW-0479">Metal-binding</keyword>
<sequence length="385" mass="44501">MADSIENDLVRAADVPATAAVYRVVRRRFRTLDGIYKLVREAKHAYTTQDIHMLGDTWKRYKPDIGFRLQSAPLQVQLDEMQQAQAWLFAVIAYHETLGRGYFFPLFRFAIETDRDKWSEVQELYMVLTDGEDATQQIRVALAVIVHGNHASRLRDVHERANQHMEWQAKHTITPDLVEAREAVANKSRTSKVDGFTCAVSLNTLKRDEDRSCPICQNSHLDFSSFTLEDLIADYPVQIKFCGHIIGKSCLELWIDTPLTDPARYPHRTCPICRVQITGRDLAPPSRELQNHVRFNASCHELKKAVWMKNSECWLAIKRMMSEETALEALRKELLEQKDAEDYNTKQEELDNKLNDLKPLKKALGFGEQLWKKLRAEWQEAGMKT</sequence>
<dbReference type="EMBL" id="JAADJZ010000031">
    <property type="protein sequence ID" value="KAF2865793.1"/>
    <property type="molecule type" value="Genomic_DNA"/>
</dbReference>
<evidence type="ECO:0000313" key="4">
    <source>
        <dbReference type="Proteomes" id="UP000481861"/>
    </source>
</evidence>
<keyword evidence="4" id="KW-1185">Reference proteome</keyword>
<accession>A0A7C8I382</accession>
<dbReference type="InterPro" id="IPR013083">
    <property type="entry name" value="Znf_RING/FYVE/PHD"/>
</dbReference>
<keyword evidence="1" id="KW-0863">Zinc-finger</keyword>
<organism evidence="3 4">
    <name type="scientific">Massariosphaeria phaeospora</name>
    <dbReference type="NCBI Taxonomy" id="100035"/>
    <lineage>
        <taxon>Eukaryota</taxon>
        <taxon>Fungi</taxon>
        <taxon>Dikarya</taxon>
        <taxon>Ascomycota</taxon>
        <taxon>Pezizomycotina</taxon>
        <taxon>Dothideomycetes</taxon>
        <taxon>Pleosporomycetidae</taxon>
        <taxon>Pleosporales</taxon>
        <taxon>Pleosporales incertae sedis</taxon>
        <taxon>Massariosphaeria</taxon>
    </lineage>
</organism>
<dbReference type="AlphaFoldDB" id="A0A7C8I382"/>
<dbReference type="Gene3D" id="3.30.40.10">
    <property type="entry name" value="Zinc/RING finger domain, C3HC4 (zinc finger)"/>
    <property type="match status" value="1"/>
</dbReference>
<evidence type="ECO:0000259" key="2">
    <source>
        <dbReference type="PROSITE" id="PS50089"/>
    </source>
</evidence>
<dbReference type="InterPro" id="IPR001841">
    <property type="entry name" value="Znf_RING"/>
</dbReference>
<gene>
    <name evidence="3" type="ORF">BDV95DRAFT_612366</name>
</gene>
<dbReference type="PROSITE" id="PS50089">
    <property type="entry name" value="ZF_RING_2"/>
    <property type="match status" value="1"/>
</dbReference>
<proteinExistence type="predicted"/>
<feature type="domain" description="RING-type" evidence="2">
    <location>
        <begin position="213"/>
        <end position="274"/>
    </location>
</feature>
<keyword evidence="1" id="KW-0862">Zinc</keyword>